<name>A0A7W4Z575_9GAMM</name>
<dbReference type="InterPro" id="IPR014048">
    <property type="entry name" value="MethylDNA_cys_MeTrfase_DNA-bd"/>
</dbReference>
<evidence type="ECO:0000313" key="3">
    <source>
        <dbReference type="EMBL" id="MBB3046923.1"/>
    </source>
</evidence>
<dbReference type="EMBL" id="JACHWY010000001">
    <property type="protein sequence ID" value="MBB3046923.1"/>
    <property type="molecule type" value="Genomic_DNA"/>
</dbReference>
<evidence type="ECO:0000313" key="4">
    <source>
        <dbReference type="Proteomes" id="UP000537130"/>
    </source>
</evidence>
<proteinExistence type="predicted"/>
<evidence type="ECO:0000256" key="1">
    <source>
        <dbReference type="ARBA" id="ARBA00022763"/>
    </source>
</evidence>
<reference evidence="3 4" key="1">
    <citation type="submission" date="2020-08" db="EMBL/GenBank/DDBJ databases">
        <title>Genomic Encyclopedia of Type Strains, Phase III (KMG-III): the genomes of soil and plant-associated and newly described type strains.</title>
        <authorList>
            <person name="Whitman W."/>
        </authorList>
    </citation>
    <scope>NUCLEOTIDE SEQUENCE [LARGE SCALE GENOMIC DNA]</scope>
    <source>
        <strain evidence="3 4">CECT 8654</strain>
    </source>
</reference>
<keyword evidence="3" id="KW-0489">Methyltransferase</keyword>
<dbReference type="PANTHER" id="PTHR42942">
    <property type="entry name" value="6-O-METHYLGUANINE DNA METHYLTRANSFERASE"/>
    <property type="match status" value="1"/>
</dbReference>
<keyword evidence="1" id="KW-0227">DNA damage</keyword>
<dbReference type="CDD" id="cd06445">
    <property type="entry name" value="ATase"/>
    <property type="match status" value="1"/>
</dbReference>
<dbReference type="Gene3D" id="1.10.10.10">
    <property type="entry name" value="Winged helix-like DNA-binding domain superfamily/Winged helix DNA-binding domain"/>
    <property type="match status" value="1"/>
</dbReference>
<dbReference type="InterPro" id="IPR036217">
    <property type="entry name" value="MethylDNA_cys_MeTrfase_DNAb"/>
</dbReference>
<protein>
    <submittedName>
        <fullName evidence="3">Methylated-DNA-protein-cysteine methyltransferase-like protein</fullName>
    </submittedName>
</protein>
<dbReference type="Proteomes" id="UP000537130">
    <property type="component" value="Unassembled WGS sequence"/>
</dbReference>
<dbReference type="GO" id="GO:0008168">
    <property type="term" value="F:methyltransferase activity"/>
    <property type="evidence" value="ECO:0007669"/>
    <property type="project" value="UniProtKB-KW"/>
</dbReference>
<sequence>MPTGKRDGNQKSNGESAAEAIYRVVASIPPGQLASYGQVAELAGLPRQARRVGRVLSQLPADTRLPWFRVVNAAGKISFPVGSSGYQRQLNHLIDEGSAFADGRLRWRDCRL</sequence>
<dbReference type="SUPFAM" id="SSF46767">
    <property type="entry name" value="Methylated DNA-protein cysteine methyltransferase, C-terminal domain"/>
    <property type="match status" value="1"/>
</dbReference>
<dbReference type="InterPro" id="IPR052520">
    <property type="entry name" value="ATL_DNA_repair"/>
</dbReference>
<dbReference type="InterPro" id="IPR036388">
    <property type="entry name" value="WH-like_DNA-bd_sf"/>
</dbReference>
<keyword evidence="3" id="KW-0808">Transferase</keyword>
<keyword evidence="4" id="KW-1185">Reference proteome</keyword>
<dbReference type="Pfam" id="PF01035">
    <property type="entry name" value="DNA_binding_1"/>
    <property type="match status" value="1"/>
</dbReference>
<accession>A0A7W4Z575</accession>
<dbReference type="GO" id="GO:0006281">
    <property type="term" value="P:DNA repair"/>
    <property type="evidence" value="ECO:0007669"/>
    <property type="project" value="InterPro"/>
</dbReference>
<organism evidence="3 4">
    <name type="scientific">Litorivivens lipolytica</name>
    <dbReference type="NCBI Taxonomy" id="1524264"/>
    <lineage>
        <taxon>Bacteria</taxon>
        <taxon>Pseudomonadati</taxon>
        <taxon>Pseudomonadota</taxon>
        <taxon>Gammaproteobacteria</taxon>
        <taxon>Litorivivens</taxon>
    </lineage>
</organism>
<gene>
    <name evidence="3" type="ORF">FHR99_001159</name>
</gene>
<comment type="caution">
    <text evidence="3">The sequence shown here is derived from an EMBL/GenBank/DDBJ whole genome shotgun (WGS) entry which is preliminary data.</text>
</comment>
<dbReference type="RefSeq" id="WP_183409576.1">
    <property type="nucleotide sequence ID" value="NZ_JACHWY010000001.1"/>
</dbReference>
<dbReference type="PANTHER" id="PTHR42942:SF1">
    <property type="entry name" value="ALKYLTRANSFERASE-LIKE PROTEIN 1"/>
    <property type="match status" value="1"/>
</dbReference>
<feature type="domain" description="Methylated-DNA-[protein]-cysteine S-methyltransferase DNA binding" evidence="2">
    <location>
        <begin position="18"/>
        <end position="97"/>
    </location>
</feature>
<dbReference type="GO" id="GO:0032259">
    <property type="term" value="P:methylation"/>
    <property type="evidence" value="ECO:0007669"/>
    <property type="project" value="UniProtKB-KW"/>
</dbReference>
<evidence type="ECO:0000259" key="2">
    <source>
        <dbReference type="Pfam" id="PF01035"/>
    </source>
</evidence>
<dbReference type="AlphaFoldDB" id="A0A7W4Z575"/>